<dbReference type="EMBL" id="GBXM01069209">
    <property type="protein sequence ID" value="JAH39368.1"/>
    <property type="molecule type" value="Transcribed_RNA"/>
</dbReference>
<sequence length="22" mass="2511">MRDKSFCELAVLFCVHNAKNKG</sequence>
<accession>A0A0E9SFV0</accession>
<dbReference type="AlphaFoldDB" id="A0A0E9SFV0"/>
<proteinExistence type="predicted"/>
<protein>
    <submittedName>
        <fullName evidence="1">Uncharacterized protein</fullName>
    </submittedName>
</protein>
<organism evidence="1">
    <name type="scientific">Anguilla anguilla</name>
    <name type="common">European freshwater eel</name>
    <name type="synonym">Muraena anguilla</name>
    <dbReference type="NCBI Taxonomy" id="7936"/>
    <lineage>
        <taxon>Eukaryota</taxon>
        <taxon>Metazoa</taxon>
        <taxon>Chordata</taxon>
        <taxon>Craniata</taxon>
        <taxon>Vertebrata</taxon>
        <taxon>Euteleostomi</taxon>
        <taxon>Actinopterygii</taxon>
        <taxon>Neopterygii</taxon>
        <taxon>Teleostei</taxon>
        <taxon>Anguilliformes</taxon>
        <taxon>Anguillidae</taxon>
        <taxon>Anguilla</taxon>
    </lineage>
</organism>
<evidence type="ECO:0000313" key="1">
    <source>
        <dbReference type="EMBL" id="JAH39368.1"/>
    </source>
</evidence>
<reference evidence="1" key="1">
    <citation type="submission" date="2014-11" db="EMBL/GenBank/DDBJ databases">
        <authorList>
            <person name="Amaro Gonzalez C."/>
        </authorList>
    </citation>
    <scope>NUCLEOTIDE SEQUENCE</scope>
</reference>
<name>A0A0E9SFV0_ANGAN</name>
<reference evidence="1" key="2">
    <citation type="journal article" date="2015" name="Fish Shellfish Immunol.">
        <title>Early steps in the European eel (Anguilla anguilla)-Vibrio vulnificus interaction in the gills: Role of the RtxA13 toxin.</title>
        <authorList>
            <person name="Callol A."/>
            <person name="Pajuelo D."/>
            <person name="Ebbesson L."/>
            <person name="Teles M."/>
            <person name="MacKenzie S."/>
            <person name="Amaro C."/>
        </authorList>
    </citation>
    <scope>NUCLEOTIDE SEQUENCE</scope>
</reference>